<name>A0A195CR73_9HYME</name>
<keyword evidence="2" id="KW-1185">Reference proteome</keyword>
<sequence>MKQYPITNNIRRLTYQWRRMSFHAHYRYTYRPSLYRQNTFIFIRYELHVVHCNDKPQCVDCILLRTDIRRANGRIRDDSNDEQNGKKKRDCRLIYIYLRIPMQTRTKNILLKRRNITSLGTRRVHLHIYLLETNLIKCYVIFIH</sequence>
<dbReference type="AlphaFoldDB" id="A0A195CR73"/>
<organism evidence="1 2">
    <name type="scientific">Cyphomyrmex costatus</name>
    <dbReference type="NCBI Taxonomy" id="456900"/>
    <lineage>
        <taxon>Eukaryota</taxon>
        <taxon>Metazoa</taxon>
        <taxon>Ecdysozoa</taxon>
        <taxon>Arthropoda</taxon>
        <taxon>Hexapoda</taxon>
        <taxon>Insecta</taxon>
        <taxon>Pterygota</taxon>
        <taxon>Neoptera</taxon>
        <taxon>Endopterygota</taxon>
        <taxon>Hymenoptera</taxon>
        <taxon>Apocrita</taxon>
        <taxon>Aculeata</taxon>
        <taxon>Formicoidea</taxon>
        <taxon>Formicidae</taxon>
        <taxon>Myrmicinae</taxon>
        <taxon>Cyphomyrmex</taxon>
    </lineage>
</organism>
<protein>
    <submittedName>
        <fullName evidence="1">Uncharacterized protein</fullName>
    </submittedName>
</protein>
<accession>A0A195CR73</accession>
<evidence type="ECO:0000313" key="2">
    <source>
        <dbReference type="Proteomes" id="UP000078542"/>
    </source>
</evidence>
<reference evidence="1 2" key="1">
    <citation type="submission" date="2016-03" db="EMBL/GenBank/DDBJ databases">
        <title>Cyphomyrmex costatus WGS genome.</title>
        <authorList>
            <person name="Nygaard S."/>
            <person name="Hu H."/>
            <person name="Boomsma J."/>
            <person name="Zhang G."/>
        </authorList>
    </citation>
    <scope>NUCLEOTIDE SEQUENCE [LARGE SCALE GENOMIC DNA]</scope>
    <source>
        <strain evidence="1">MS0001</strain>
        <tissue evidence="1">Whole body</tissue>
    </source>
</reference>
<proteinExistence type="predicted"/>
<dbReference type="Proteomes" id="UP000078542">
    <property type="component" value="Unassembled WGS sequence"/>
</dbReference>
<gene>
    <name evidence="1" type="ORF">ALC62_06002</name>
</gene>
<evidence type="ECO:0000313" key="1">
    <source>
        <dbReference type="EMBL" id="KYN03135.1"/>
    </source>
</evidence>
<dbReference type="EMBL" id="KQ977381">
    <property type="protein sequence ID" value="KYN03135.1"/>
    <property type="molecule type" value="Genomic_DNA"/>
</dbReference>